<proteinExistence type="predicted"/>
<evidence type="ECO:0000256" key="1">
    <source>
        <dbReference type="SAM" id="MobiDB-lite"/>
    </source>
</evidence>
<evidence type="ECO:0000313" key="3">
    <source>
        <dbReference type="Proteomes" id="UP000815325"/>
    </source>
</evidence>
<reference evidence="2" key="1">
    <citation type="submission" date="2017-08" db="EMBL/GenBank/DDBJ databases">
        <authorList>
            <person name="Polle J.E."/>
            <person name="Barry K."/>
            <person name="Cushman J."/>
            <person name="Schmutz J."/>
            <person name="Tran D."/>
            <person name="Hathwaick L.T."/>
            <person name="Yim W.C."/>
            <person name="Jenkins J."/>
            <person name="Mckie-Krisberg Z.M."/>
            <person name="Prochnik S."/>
            <person name="Lindquist E."/>
            <person name="Dockter R.B."/>
            <person name="Adam C."/>
            <person name="Molina H."/>
            <person name="Bunkerborg J."/>
            <person name="Jin E."/>
            <person name="Buchheim M."/>
            <person name="Magnuson J."/>
        </authorList>
    </citation>
    <scope>NUCLEOTIDE SEQUENCE</scope>
    <source>
        <strain evidence="2">CCAP 19/18</strain>
    </source>
</reference>
<gene>
    <name evidence="2" type="ORF">DUNSADRAFT_11189</name>
</gene>
<comment type="caution">
    <text evidence="2">The sequence shown here is derived from an EMBL/GenBank/DDBJ whole genome shotgun (WGS) entry which is preliminary data.</text>
</comment>
<organism evidence="2 3">
    <name type="scientific">Dunaliella salina</name>
    <name type="common">Green alga</name>
    <name type="synonym">Protococcus salinus</name>
    <dbReference type="NCBI Taxonomy" id="3046"/>
    <lineage>
        <taxon>Eukaryota</taxon>
        <taxon>Viridiplantae</taxon>
        <taxon>Chlorophyta</taxon>
        <taxon>core chlorophytes</taxon>
        <taxon>Chlorophyceae</taxon>
        <taxon>CS clade</taxon>
        <taxon>Chlamydomonadales</taxon>
        <taxon>Dunaliellaceae</taxon>
        <taxon>Dunaliella</taxon>
    </lineage>
</organism>
<dbReference type="EMBL" id="MU069847">
    <property type="protein sequence ID" value="KAF5832816.1"/>
    <property type="molecule type" value="Genomic_DNA"/>
</dbReference>
<feature type="region of interest" description="Disordered" evidence="1">
    <location>
        <begin position="172"/>
        <end position="192"/>
    </location>
</feature>
<evidence type="ECO:0008006" key="4">
    <source>
        <dbReference type="Google" id="ProtNLM"/>
    </source>
</evidence>
<evidence type="ECO:0000313" key="2">
    <source>
        <dbReference type="EMBL" id="KAF5832816.1"/>
    </source>
</evidence>
<keyword evidence="3" id="KW-1185">Reference proteome</keyword>
<dbReference type="Proteomes" id="UP000815325">
    <property type="component" value="Unassembled WGS sequence"/>
</dbReference>
<protein>
    <recommendedName>
        <fullName evidence="4">Encoded protein</fullName>
    </recommendedName>
</protein>
<accession>A0ABQ7GDY4</accession>
<sequence>MWKDQCKIVGRMHEDIAAHDRRCQDHMDAQEWSSTWLQAGRLGNATGHLVLLCPSHARQVIVECKCKFYLNKCKFYLTKLSKRAKREADFVPATEHEAQEEGAMEHVLASLRAHKRERMMMGEEADLAADSVDLNTQSGSNSDDIRVHMNRLAEMELNSSQRNLLSNSTRQAMVSGGGEDNPALTPGGEHISGLGTRMARRTRLCCNKDGDLASWAIFWQEK</sequence>
<name>A0ABQ7GDY4_DUNSA</name>